<feature type="domain" description="Importin N-terminal" evidence="7">
    <location>
        <begin position="22"/>
        <end position="100"/>
    </location>
</feature>
<keyword evidence="6" id="KW-0539">Nucleus</keyword>
<comment type="caution">
    <text evidence="8">The sequence shown here is derived from an EMBL/GenBank/DDBJ whole genome shotgun (WGS) entry which is preliminary data.</text>
</comment>
<dbReference type="Pfam" id="PF03810">
    <property type="entry name" value="IBN_N"/>
    <property type="match status" value="1"/>
</dbReference>
<dbReference type="GO" id="GO:0005049">
    <property type="term" value="F:nuclear export signal receptor activity"/>
    <property type="evidence" value="ECO:0007669"/>
    <property type="project" value="TreeGrafter"/>
</dbReference>
<dbReference type="GO" id="GO:0005635">
    <property type="term" value="C:nuclear envelope"/>
    <property type="evidence" value="ECO:0007669"/>
    <property type="project" value="TreeGrafter"/>
</dbReference>
<dbReference type="Proteomes" id="UP000693970">
    <property type="component" value="Unassembled WGS sequence"/>
</dbReference>
<keyword evidence="3" id="KW-0813">Transport</keyword>
<keyword evidence="9" id="KW-1185">Reference proteome</keyword>
<evidence type="ECO:0000256" key="2">
    <source>
        <dbReference type="ARBA" id="ARBA00004496"/>
    </source>
</evidence>
<dbReference type="GO" id="GO:0006611">
    <property type="term" value="P:protein export from nucleus"/>
    <property type="evidence" value="ECO:0007669"/>
    <property type="project" value="TreeGrafter"/>
</dbReference>
<dbReference type="GO" id="GO:0031267">
    <property type="term" value="F:small GTPase binding"/>
    <property type="evidence" value="ECO:0007669"/>
    <property type="project" value="InterPro"/>
</dbReference>
<organism evidence="8 9">
    <name type="scientific">Nitzschia inconspicua</name>
    <dbReference type="NCBI Taxonomy" id="303405"/>
    <lineage>
        <taxon>Eukaryota</taxon>
        <taxon>Sar</taxon>
        <taxon>Stramenopiles</taxon>
        <taxon>Ochrophyta</taxon>
        <taxon>Bacillariophyta</taxon>
        <taxon>Bacillariophyceae</taxon>
        <taxon>Bacillariophycidae</taxon>
        <taxon>Bacillariales</taxon>
        <taxon>Bacillariaceae</taxon>
        <taxon>Nitzschia</taxon>
    </lineage>
</organism>
<name>A0A9K3PRS3_9STRA</name>
<evidence type="ECO:0000256" key="6">
    <source>
        <dbReference type="ARBA" id="ARBA00023242"/>
    </source>
</evidence>
<dbReference type="PROSITE" id="PS50166">
    <property type="entry name" value="IMPORTIN_B_NT"/>
    <property type="match status" value="1"/>
</dbReference>
<dbReference type="PANTHER" id="PTHR10997:SF8">
    <property type="entry name" value="EXPORTIN-2"/>
    <property type="match status" value="1"/>
</dbReference>
<reference evidence="8" key="1">
    <citation type="journal article" date="2021" name="Sci. Rep.">
        <title>Diploid genomic architecture of Nitzschia inconspicua, an elite biomass production diatom.</title>
        <authorList>
            <person name="Oliver A."/>
            <person name="Podell S."/>
            <person name="Pinowska A."/>
            <person name="Traller J.C."/>
            <person name="Smith S.R."/>
            <person name="McClure R."/>
            <person name="Beliaev A."/>
            <person name="Bohutskyi P."/>
            <person name="Hill E.A."/>
            <person name="Rabines A."/>
            <person name="Zheng H."/>
            <person name="Allen L.Z."/>
            <person name="Kuo A."/>
            <person name="Grigoriev I.V."/>
            <person name="Allen A.E."/>
            <person name="Hazlebeck D."/>
            <person name="Allen E.E."/>
        </authorList>
    </citation>
    <scope>NUCLEOTIDE SEQUENCE</scope>
    <source>
        <strain evidence="8">Hildebrandi</strain>
    </source>
</reference>
<evidence type="ECO:0000313" key="9">
    <source>
        <dbReference type="Proteomes" id="UP000693970"/>
    </source>
</evidence>
<dbReference type="InterPro" id="IPR013713">
    <property type="entry name" value="XPO2_central"/>
</dbReference>
<evidence type="ECO:0000313" key="8">
    <source>
        <dbReference type="EMBL" id="KAG7357222.1"/>
    </source>
</evidence>
<evidence type="ECO:0000256" key="5">
    <source>
        <dbReference type="ARBA" id="ARBA00022927"/>
    </source>
</evidence>
<dbReference type="InterPro" id="IPR005043">
    <property type="entry name" value="XPO2_C"/>
</dbReference>
<dbReference type="AlphaFoldDB" id="A0A9K3PRS3"/>
<reference evidence="8" key="2">
    <citation type="submission" date="2021-04" db="EMBL/GenBank/DDBJ databases">
        <authorList>
            <person name="Podell S."/>
        </authorList>
    </citation>
    <scope>NUCLEOTIDE SEQUENCE</scope>
    <source>
        <strain evidence="8">Hildebrandi</strain>
    </source>
</reference>
<proteinExistence type="predicted"/>
<dbReference type="InterPro" id="IPR001494">
    <property type="entry name" value="Importin-beta_N"/>
</dbReference>
<evidence type="ECO:0000259" key="7">
    <source>
        <dbReference type="PROSITE" id="PS50166"/>
    </source>
</evidence>
<accession>A0A9K3PRS3</accession>
<evidence type="ECO:0000256" key="4">
    <source>
        <dbReference type="ARBA" id="ARBA00022490"/>
    </source>
</evidence>
<dbReference type="EMBL" id="JAGRRH010000015">
    <property type="protein sequence ID" value="KAG7357222.1"/>
    <property type="molecule type" value="Genomic_DNA"/>
</dbReference>
<keyword evidence="5" id="KW-0653">Protein transport</keyword>
<dbReference type="PANTHER" id="PTHR10997">
    <property type="entry name" value="IMPORTIN-7, 8, 11"/>
    <property type="match status" value="1"/>
</dbReference>
<comment type="subcellular location">
    <subcellularLocation>
        <location evidence="2">Cytoplasm</location>
    </subcellularLocation>
    <subcellularLocation>
        <location evidence="1">Nucleus</location>
    </subcellularLocation>
</comment>
<dbReference type="GO" id="GO:0006606">
    <property type="term" value="P:protein import into nucleus"/>
    <property type="evidence" value="ECO:0007669"/>
    <property type="project" value="TreeGrafter"/>
</dbReference>
<sequence>MSDLVSLLADTLSYNDVNRQRAEGLLGEAAKQRGFLITLLQLIETPTVDDGIKQSAAVYFKNTLKAAWDTSKDEEDRKGIFISDGDRTDIKENLVELMCTAKPLIQSQISEAISIIAAVDYPAQWPTLLPKLVEKMGSPDVNVVNGVLMTADTIFKSFRDVMRSDALFKVIIQTLEIIQQPLLTLFEQVTQYVSAAANSDIDLSPQMDTLQLIVSIYHSLSYQDLPEHFEDNMEKWMKGFSMWLQYSNPRLESDDDIQPGPIDKLQICIIDVLKLFLERDEEEWVTKYVGDFTGLVWKRLMSTTSLPKHDQLVVTSMKYLSLLVSRPLYAHLFQADDALKQIVSSIIIPNMMARESDVEMFEDNPQDYIMIELEGSDSESRRRCSRDLLKAMCRQFEARTTAICSEHITRLIGDFRTNPEDNWASKDAAISLMVGITIRKESSFGVSEINGNVGLMDFFANHILPELQDASHDNRPMVKATSLNFVCTFRNQFSPEQLLQLLPLLIAKLGSDYVVVHSLAANAIEELLRCKQTGANGLLQYKLPRHDLEPLLQSLFTGLFHIIDNVALNENQCIPGWRHGKPAFPTFRDDFAHGYPRIYAIRLQQLLEYRQQDVGLGDLYENLFAPLLTAALWEKTGNVPGLTRLMQAYLKRAGPLLVTAGHLNPMLGIFQKLNSSKATESNAFELLSSLTEYVPQDSMKGALKTVFVLILTRLRSTKSNLYPIRSVQYFALFCGLYGGETFAALLNEIQPNLHYQVAEGVWVPKVSGASSSKILAKAQVIGLSRFAFDLPLLNDDQGQRVFAKCILAIASVLLSPTFTKEEKDLPDEAPMVYDATYSSLKYATRTPDDPFSSIIDPIDYFLTGIKTVADQFPGVVGLLMQQAFGADVKMASGFQSLLQSKGVNLA</sequence>
<evidence type="ECO:0000256" key="3">
    <source>
        <dbReference type="ARBA" id="ARBA00022448"/>
    </source>
</evidence>
<dbReference type="SMART" id="SM00913">
    <property type="entry name" value="IBN_N"/>
    <property type="match status" value="1"/>
</dbReference>
<dbReference type="Pfam" id="PF08506">
    <property type="entry name" value="Cse1"/>
    <property type="match status" value="1"/>
</dbReference>
<gene>
    <name evidence="8" type="ORF">IV203_001910</name>
</gene>
<protein>
    <submittedName>
        <fullName evidence="8">Cse1 family protein</fullName>
    </submittedName>
</protein>
<evidence type="ECO:0000256" key="1">
    <source>
        <dbReference type="ARBA" id="ARBA00004123"/>
    </source>
</evidence>
<dbReference type="OrthoDB" id="3268246at2759"/>
<keyword evidence="4" id="KW-0963">Cytoplasm</keyword>
<dbReference type="Pfam" id="PF03378">
    <property type="entry name" value="CAS_CSE1"/>
    <property type="match status" value="1"/>
</dbReference>
<dbReference type="GO" id="GO:0005829">
    <property type="term" value="C:cytosol"/>
    <property type="evidence" value="ECO:0007669"/>
    <property type="project" value="TreeGrafter"/>
</dbReference>